<keyword evidence="2" id="KW-1185">Reference proteome</keyword>
<sequence>MAGSALSDSELEIKKYSVPDQTPDTRFCLFGILEFHTHSPIYAQSPVDIFPKIYGFP</sequence>
<protein>
    <submittedName>
        <fullName evidence="1">Uncharacterized protein</fullName>
    </submittedName>
</protein>
<organism evidence="1 2">
    <name type="scientific">Sclerotinia nivalis</name>
    <dbReference type="NCBI Taxonomy" id="352851"/>
    <lineage>
        <taxon>Eukaryota</taxon>
        <taxon>Fungi</taxon>
        <taxon>Dikarya</taxon>
        <taxon>Ascomycota</taxon>
        <taxon>Pezizomycotina</taxon>
        <taxon>Leotiomycetes</taxon>
        <taxon>Helotiales</taxon>
        <taxon>Sclerotiniaceae</taxon>
        <taxon>Sclerotinia</taxon>
    </lineage>
</organism>
<proteinExistence type="predicted"/>
<dbReference type="AlphaFoldDB" id="A0A9X0AN62"/>
<comment type="caution">
    <text evidence="1">The sequence shown here is derived from an EMBL/GenBank/DDBJ whole genome shotgun (WGS) entry which is preliminary data.</text>
</comment>
<accession>A0A9X0AN62</accession>
<reference evidence="1" key="1">
    <citation type="submission" date="2022-11" db="EMBL/GenBank/DDBJ databases">
        <title>Genome Resource of Sclerotinia nivalis Strain SnTB1, a Plant Pathogen Isolated from American Ginseng.</title>
        <authorList>
            <person name="Fan S."/>
        </authorList>
    </citation>
    <scope>NUCLEOTIDE SEQUENCE</scope>
    <source>
        <strain evidence="1">SnTB1</strain>
    </source>
</reference>
<gene>
    <name evidence="1" type="ORF">OCU04_004988</name>
</gene>
<evidence type="ECO:0000313" key="1">
    <source>
        <dbReference type="EMBL" id="KAJ8065887.1"/>
    </source>
</evidence>
<evidence type="ECO:0000313" key="2">
    <source>
        <dbReference type="Proteomes" id="UP001152300"/>
    </source>
</evidence>
<dbReference type="Proteomes" id="UP001152300">
    <property type="component" value="Unassembled WGS sequence"/>
</dbReference>
<dbReference type="EMBL" id="JAPEIS010000005">
    <property type="protein sequence ID" value="KAJ8065887.1"/>
    <property type="molecule type" value="Genomic_DNA"/>
</dbReference>
<name>A0A9X0AN62_9HELO</name>